<evidence type="ECO:0008006" key="10">
    <source>
        <dbReference type="Google" id="ProtNLM"/>
    </source>
</evidence>
<evidence type="ECO:0000313" key="9">
    <source>
        <dbReference type="EMBL" id="CAE4587181.1"/>
    </source>
</evidence>
<accession>A0A7S4QNZ9</accession>
<dbReference type="AlphaFoldDB" id="A0A7S4QNZ9"/>
<feature type="compositionally biased region" description="Low complexity" evidence="6">
    <location>
        <begin position="334"/>
        <end position="350"/>
    </location>
</feature>
<dbReference type="PROSITE" id="PS01358">
    <property type="entry name" value="ZF_RANBP2_1"/>
    <property type="match status" value="1"/>
</dbReference>
<dbReference type="SUPFAM" id="SSF90209">
    <property type="entry name" value="Ran binding protein zinc finger-like"/>
    <property type="match status" value="1"/>
</dbReference>
<feature type="compositionally biased region" description="Pro residues" evidence="6">
    <location>
        <begin position="263"/>
        <end position="304"/>
    </location>
</feature>
<dbReference type="InterPro" id="IPR001876">
    <property type="entry name" value="Znf_RanBP2"/>
</dbReference>
<evidence type="ECO:0000256" key="2">
    <source>
        <dbReference type="ARBA" id="ARBA00022771"/>
    </source>
</evidence>
<feature type="compositionally biased region" description="Low complexity" evidence="6">
    <location>
        <begin position="7"/>
        <end position="26"/>
    </location>
</feature>
<evidence type="ECO:0000256" key="4">
    <source>
        <dbReference type="PROSITE-ProRule" id="PRU00267"/>
    </source>
</evidence>
<gene>
    <name evidence="9" type="ORF">AMON00008_LOCUS22305</name>
</gene>
<name>A0A7S4QNZ9_9DINO</name>
<feature type="domain" description="HMG box" evidence="7">
    <location>
        <begin position="20"/>
        <end position="81"/>
    </location>
</feature>
<evidence type="ECO:0000256" key="5">
    <source>
        <dbReference type="PROSITE-ProRule" id="PRU00322"/>
    </source>
</evidence>
<proteinExistence type="predicted"/>
<feature type="compositionally biased region" description="Low complexity" evidence="6">
    <location>
        <begin position="426"/>
        <end position="437"/>
    </location>
</feature>
<dbReference type="InterPro" id="IPR036910">
    <property type="entry name" value="HMG_box_dom_sf"/>
</dbReference>
<evidence type="ECO:0000256" key="3">
    <source>
        <dbReference type="ARBA" id="ARBA00022833"/>
    </source>
</evidence>
<dbReference type="InterPro" id="IPR036443">
    <property type="entry name" value="Znf_RanBP2_sf"/>
</dbReference>
<protein>
    <recommendedName>
        <fullName evidence="10">RanBP2-type domain-containing protein</fullName>
    </recommendedName>
</protein>
<evidence type="ECO:0000259" key="7">
    <source>
        <dbReference type="PROSITE" id="PS50118"/>
    </source>
</evidence>
<keyword evidence="4" id="KW-0539">Nucleus</keyword>
<feature type="compositionally biased region" description="Low complexity" evidence="6">
    <location>
        <begin position="389"/>
        <end position="403"/>
    </location>
</feature>
<feature type="region of interest" description="Disordered" evidence="6">
    <location>
        <begin position="1"/>
        <end position="103"/>
    </location>
</feature>
<dbReference type="GO" id="GO:0003677">
    <property type="term" value="F:DNA binding"/>
    <property type="evidence" value="ECO:0007669"/>
    <property type="project" value="UniProtKB-UniRule"/>
</dbReference>
<sequence length="473" mass="48135">MFGEEVPAAFMQGPAGAAPPARPASAYQHFLRAQREAARAGGGGPEAAPKWKDLSPEERRPHEEAAARDRARYEAERRALLAGAPVHLGDQASTSAASSKMPQGMEERIVVGNPFALPGVSPAGPDLFGEEAHAAFMMQVPAGVARSPQSQVTLPQPPAAADVGGSRSRPPVSAPPPAATQPPSTAPRGDFRPQMSARCLGARLDLLLFDESQDEAAAAARPLAAPASPDLSDETPLPASRPPSHVPQPAVQSPLPAADLPDPRPPPAPRPPPHVPRPAVQSPPPAAQSPPSPPPGHEPAPVAPPAEGAPDGWACAACTLLNAPGAIRCAACEGPAPQRQRGPSPRRQASLSPPQETLSAAPRHAGGLANTPGSLAPATLEAPPPLPQGPAAQQQGPPAQQQGTPSPSRQAVAVPQPAAATPPPSLAQSLAQAESATPMPPLAAPPPGRPTSPLPASASKPLVSFFDRLKELD</sequence>
<evidence type="ECO:0000256" key="1">
    <source>
        <dbReference type="ARBA" id="ARBA00022723"/>
    </source>
</evidence>
<feature type="compositionally biased region" description="Basic and acidic residues" evidence="6">
    <location>
        <begin position="49"/>
        <end position="79"/>
    </location>
</feature>
<dbReference type="GO" id="GO:0008270">
    <property type="term" value="F:zinc ion binding"/>
    <property type="evidence" value="ECO:0007669"/>
    <property type="project" value="UniProtKB-KW"/>
</dbReference>
<feature type="region of interest" description="Disordered" evidence="6">
    <location>
        <begin position="215"/>
        <end position="312"/>
    </location>
</feature>
<evidence type="ECO:0000256" key="6">
    <source>
        <dbReference type="SAM" id="MobiDB-lite"/>
    </source>
</evidence>
<keyword evidence="1" id="KW-0479">Metal-binding</keyword>
<dbReference type="SMART" id="SM00547">
    <property type="entry name" value="ZnF_RBZ"/>
    <property type="match status" value="1"/>
</dbReference>
<dbReference type="GO" id="GO:0005634">
    <property type="term" value="C:nucleus"/>
    <property type="evidence" value="ECO:0007669"/>
    <property type="project" value="UniProtKB-UniRule"/>
</dbReference>
<dbReference type="SMART" id="SM00398">
    <property type="entry name" value="HMG"/>
    <property type="match status" value="1"/>
</dbReference>
<feature type="compositionally biased region" description="Pro residues" evidence="6">
    <location>
        <begin position="438"/>
        <end position="453"/>
    </location>
</feature>
<feature type="DNA-binding region" description="HMG box" evidence="4">
    <location>
        <begin position="20"/>
        <end position="81"/>
    </location>
</feature>
<organism evidence="9">
    <name type="scientific">Alexandrium monilatum</name>
    <dbReference type="NCBI Taxonomy" id="311494"/>
    <lineage>
        <taxon>Eukaryota</taxon>
        <taxon>Sar</taxon>
        <taxon>Alveolata</taxon>
        <taxon>Dinophyceae</taxon>
        <taxon>Gonyaulacales</taxon>
        <taxon>Pyrocystaceae</taxon>
        <taxon>Alexandrium</taxon>
    </lineage>
</organism>
<evidence type="ECO:0000259" key="8">
    <source>
        <dbReference type="PROSITE" id="PS50199"/>
    </source>
</evidence>
<feature type="compositionally biased region" description="Low complexity" evidence="6">
    <location>
        <begin position="216"/>
        <end position="230"/>
    </location>
</feature>
<reference evidence="9" key="1">
    <citation type="submission" date="2021-01" db="EMBL/GenBank/DDBJ databases">
        <authorList>
            <person name="Corre E."/>
            <person name="Pelletier E."/>
            <person name="Niang G."/>
            <person name="Scheremetjew M."/>
            <person name="Finn R."/>
            <person name="Kale V."/>
            <person name="Holt S."/>
            <person name="Cochrane G."/>
            <person name="Meng A."/>
            <person name="Brown T."/>
            <person name="Cohen L."/>
        </authorList>
    </citation>
    <scope>NUCLEOTIDE SEQUENCE</scope>
    <source>
        <strain evidence="9">CCMP3105</strain>
    </source>
</reference>
<feature type="region of interest" description="Disordered" evidence="6">
    <location>
        <begin position="333"/>
        <end position="461"/>
    </location>
</feature>
<dbReference type="EMBL" id="HBNR01032508">
    <property type="protein sequence ID" value="CAE4587181.1"/>
    <property type="molecule type" value="Transcribed_RNA"/>
</dbReference>
<dbReference type="SUPFAM" id="SSF47095">
    <property type="entry name" value="HMG-box"/>
    <property type="match status" value="1"/>
</dbReference>
<dbReference type="PROSITE" id="PS50118">
    <property type="entry name" value="HMG_BOX_2"/>
    <property type="match status" value="1"/>
</dbReference>
<dbReference type="Gene3D" id="4.10.1060.10">
    <property type="entry name" value="Zinc finger, RanBP2-type"/>
    <property type="match status" value="1"/>
</dbReference>
<dbReference type="PROSITE" id="PS50199">
    <property type="entry name" value="ZF_RANBP2_2"/>
    <property type="match status" value="1"/>
</dbReference>
<keyword evidence="2 5" id="KW-0863">Zinc-finger</keyword>
<feature type="compositionally biased region" description="Polar residues" evidence="6">
    <location>
        <begin position="91"/>
        <end position="101"/>
    </location>
</feature>
<dbReference type="Gene3D" id="1.10.30.10">
    <property type="entry name" value="High mobility group box domain"/>
    <property type="match status" value="1"/>
</dbReference>
<keyword evidence="4" id="KW-0238">DNA-binding</keyword>
<feature type="region of interest" description="Disordered" evidence="6">
    <location>
        <begin position="144"/>
        <end position="196"/>
    </location>
</feature>
<feature type="domain" description="RanBP2-type" evidence="8">
    <location>
        <begin position="306"/>
        <end position="338"/>
    </location>
</feature>
<keyword evidence="3" id="KW-0862">Zinc</keyword>
<dbReference type="InterPro" id="IPR009071">
    <property type="entry name" value="HMG_box_dom"/>
</dbReference>